<dbReference type="GO" id="GO:0061603">
    <property type="term" value="F:molybdenum cofactor guanylyltransferase activity"/>
    <property type="evidence" value="ECO:0007669"/>
    <property type="project" value="UniProtKB-EC"/>
</dbReference>
<dbReference type="PANTHER" id="PTHR19136:SF81">
    <property type="entry name" value="MOLYBDENUM COFACTOR GUANYLYLTRANSFERASE"/>
    <property type="match status" value="1"/>
</dbReference>
<comment type="domain">
    <text evidence="8">The N-terminal domain determines nucleotide recognition and specific binding, while the C-terminal domain determines the specific binding to the target protein.</text>
</comment>
<evidence type="ECO:0000256" key="5">
    <source>
        <dbReference type="ARBA" id="ARBA00022842"/>
    </source>
</evidence>
<feature type="binding site" evidence="8">
    <location>
        <begin position="10"/>
        <end position="12"/>
    </location>
    <ligand>
        <name>GTP</name>
        <dbReference type="ChEBI" id="CHEBI:37565"/>
    </ligand>
</feature>
<keyword evidence="6 8" id="KW-0342">GTP-binding</keyword>
<keyword evidence="1 8" id="KW-0963">Cytoplasm</keyword>
<evidence type="ECO:0000256" key="7">
    <source>
        <dbReference type="ARBA" id="ARBA00023150"/>
    </source>
</evidence>
<keyword evidence="7 8" id="KW-0501">Molybdenum cofactor biosynthesis</keyword>
<dbReference type="Gene3D" id="3.90.550.10">
    <property type="entry name" value="Spore Coat Polysaccharide Biosynthesis Protein SpsA, Chain A"/>
    <property type="match status" value="1"/>
</dbReference>
<dbReference type="HAMAP" id="MF_00316">
    <property type="entry name" value="MobA"/>
    <property type="match status" value="1"/>
</dbReference>
<dbReference type="Proteomes" id="UP001056708">
    <property type="component" value="Chromosome"/>
</dbReference>
<dbReference type="PANTHER" id="PTHR19136">
    <property type="entry name" value="MOLYBDENUM COFACTOR GUANYLYLTRANSFERASE"/>
    <property type="match status" value="1"/>
</dbReference>
<keyword evidence="4 8" id="KW-0547">Nucleotide-binding</keyword>
<comment type="cofactor">
    <cofactor evidence="8">
        <name>Mg(2+)</name>
        <dbReference type="ChEBI" id="CHEBI:18420"/>
    </cofactor>
</comment>
<feature type="binding site" evidence="8">
    <location>
        <position position="70"/>
    </location>
    <ligand>
        <name>GTP</name>
        <dbReference type="ChEBI" id="CHEBI:37565"/>
    </ligand>
</feature>
<dbReference type="EC" id="2.7.7.77" evidence="8"/>
<comment type="similarity">
    <text evidence="8">Belongs to the MobA family.</text>
</comment>
<feature type="domain" description="MobA-like NTP transferase" evidence="9">
    <location>
        <begin position="7"/>
        <end position="167"/>
    </location>
</feature>
<dbReference type="Pfam" id="PF12804">
    <property type="entry name" value="NTP_transf_3"/>
    <property type="match status" value="1"/>
</dbReference>
<dbReference type="InterPro" id="IPR029044">
    <property type="entry name" value="Nucleotide-diphossugar_trans"/>
</dbReference>
<evidence type="ECO:0000256" key="6">
    <source>
        <dbReference type="ARBA" id="ARBA00023134"/>
    </source>
</evidence>
<reference evidence="10" key="1">
    <citation type="submission" date="2022-06" db="EMBL/GenBank/DDBJ databases">
        <title>Genome sequence of Phormidium yuhuli AB48 isolated from an industrial photobioreactor environment.</title>
        <authorList>
            <person name="Qiu Y."/>
            <person name="Noonan A.J.C."/>
            <person name="Dofher K."/>
            <person name="Koch M."/>
            <person name="Kieft B."/>
            <person name="Lin X."/>
            <person name="Ziels R.M."/>
            <person name="Hallam S.J."/>
        </authorList>
    </citation>
    <scope>NUCLEOTIDE SEQUENCE</scope>
    <source>
        <strain evidence="10">AB48</strain>
    </source>
</reference>
<gene>
    <name evidence="8" type="primary">mobA</name>
    <name evidence="10" type="ORF">NEA10_19600</name>
</gene>
<keyword evidence="3 8" id="KW-0479">Metal-binding</keyword>
<dbReference type="InterPro" id="IPR025877">
    <property type="entry name" value="MobA-like_NTP_Trfase"/>
</dbReference>
<keyword evidence="11" id="KW-1185">Reference proteome</keyword>
<sequence>MSVNVKAVILSGGQSRRMGRDKSLVLWQGVPLLRRVYDVAAAVVGEVSIMTPWGDRYQEILPPGYHWFADEQPGEGPLVALQQVLRESNPAEVDWIWLLGCDLPSLNPEILQRWLENLENSTPEDLVAVARSPQGWEPLCGFYRPQVLPQLQNFIAQGGRSFQNWLDQVPHVQIPLGKAEEEMLYNCNSLFPSP</sequence>
<dbReference type="InterPro" id="IPR013482">
    <property type="entry name" value="Molybde_CF_guanTrfase"/>
</dbReference>
<name>A0ABY5AQB5_9CYAN</name>
<dbReference type="RefSeq" id="WP_252663026.1">
    <property type="nucleotide sequence ID" value="NZ_CP098611.1"/>
</dbReference>
<accession>A0ABY5AQB5</accession>
<protein>
    <recommendedName>
        <fullName evidence="8">Probable molybdenum cofactor guanylyltransferase</fullName>
        <shortName evidence="8">MoCo guanylyltransferase</shortName>
        <ecNumber evidence="8">2.7.7.77</ecNumber>
    </recommendedName>
    <alternativeName>
        <fullName evidence="8">GTP:molybdopterin guanylyltransferase</fullName>
    </alternativeName>
    <alternativeName>
        <fullName evidence="8">Mo-MPT guanylyltransferase</fullName>
    </alternativeName>
    <alternativeName>
        <fullName evidence="8">Molybdopterin guanylyltransferase</fullName>
    </alternativeName>
    <alternativeName>
        <fullName evidence="8">Molybdopterin-guanine dinucleotide synthase</fullName>
        <shortName evidence="8">MGD synthase</shortName>
    </alternativeName>
</protein>
<evidence type="ECO:0000256" key="1">
    <source>
        <dbReference type="ARBA" id="ARBA00022490"/>
    </source>
</evidence>
<keyword evidence="2 8" id="KW-0808">Transferase</keyword>
<dbReference type="SUPFAM" id="SSF53448">
    <property type="entry name" value="Nucleotide-diphospho-sugar transferases"/>
    <property type="match status" value="1"/>
</dbReference>
<evidence type="ECO:0000259" key="9">
    <source>
        <dbReference type="Pfam" id="PF12804"/>
    </source>
</evidence>
<feature type="binding site" evidence="8">
    <location>
        <position position="22"/>
    </location>
    <ligand>
        <name>GTP</name>
        <dbReference type="ChEBI" id="CHEBI:37565"/>
    </ligand>
</feature>
<comment type="function">
    <text evidence="8">Transfers a GMP moiety from GTP to Mo-molybdopterin (Mo-MPT) cofactor (Moco or molybdenum cofactor) to form Mo-molybdopterin guanine dinucleotide (Mo-MGD) cofactor.</text>
</comment>
<comment type="subcellular location">
    <subcellularLocation>
        <location evidence="8">Cytoplasm</location>
    </subcellularLocation>
</comment>
<dbReference type="NCBIfam" id="NF002741">
    <property type="entry name" value="PRK02726.1"/>
    <property type="match status" value="1"/>
</dbReference>
<evidence type="ECO:0000256" key="4">
    <source>
        <dbReference type="ARBA" id="ARBA00022741"/>
    </source>
</evidence>
<dbReference type="EMBL" id="CP098611">
    <property type="protein sequence ID" value="USR91000.1"/>
    <property type="molecule type" value="Genomic_DNA"/>
</dbReference>
<evidence type="ECO:0000256" key="3">
    <source>
        <dbReference type="ARBA" id="ARBA00022723"/>
    </source>
</evidence>
<feature type="binding site" evidence="8">
    <location>
        <position position="102"/>
    </location>
    <ligand>
        <name>Mg(2+)</name>
        <dbReference type="ChEBI" id="CHEBI:18420"/>
    </ligand>
</feature>
<keyword evidence="5 8" id="KW-0460">Magnesium</keyword>
<comment type="caution">
    <text evidence="8">Lacks conserved residue(s) required for the propagation of feature annotation.</text>
</comment>
<dbReference type="CDD" id="cd02503">
    <property type="entry name" value="MobA"/>
    <property type="match status" value="1"/>
</dbReference>
<proteinExistence type="inferred from homology"/>
<keyword evidence="10" id="KW-0548">Nucleotidyltransferase</keyword>
<evidence type="ECO:0000313" key="10">
    <source>
        <dbReference type="EMBL" id="USR91000.1"/>
    </source>
</evidence>
<evidence type="ECO:0000256" key="2">
    <source>
        <dbReference type="ARBA" id="ARBA00022679"/>
    </source>
</evidence>
<organism evidence="10 11">
    <name type="scientific">Phormidium yuhuli AB48</name>
    <dbReference type="NCBI Taxonomy" id="2940671"/>
    <lineage>
        <taxon>Bacteria</taxon>
        <taxon>Bacillati</taxon>
        <taxon>Cyanobacteriota</taxon>
        <taxon>Cyanophyceae</taxon>
        <taxon>Oscillatoriophycideae</taxon>
        <taxon>Oscillatoriales</taxon>
        <taxon>Oscillatoriaceae</taxon>
        <taxon>Phormidium</taxon>
        <taxon>Phormidium yuhuli</taxon>
    </lineage>
</organism>
<comment type="catalytic activity">
    <reaction evidence="8">
        <text>Mo-molybdopterin + GTP + H(+) = Mo-molybdopterin guanine dinucleotide + diphosphate</text>
        <dbReference type="Rhea" id="RHEA:34243"/>
        <dbReference type="ChEBI" id="CHEBI:15378"/>
        <dbReference type="ChEBI" id="CHEBI:33019"/>
        <dbReference type="ChEBI" id="CHEBI:37565"/>
        <dbReference type="ChEBI" id="CHEBI:71302"/>
        <dbReference type="ChEBI" id="CHEBI:71310"/>
        <dbReference type="EC" id="2.7.7.77"/>
    </reaction>
</comment>
<evidence type="ECO:0000256" key="8">
    <source>
        <dbReference type="HAMAP-Rule" id="MF_00316"/>
    </source>
</evidence>
<evidence type="ECO:0000313" key="11">
    <source>
        <dbReference type="Proteomes" id="UP001056708"/>
    </source>
</evidence>
<feature type="binding site" evidence="8">
    <location>
        <position position="102"/>
    </location>
    <ligand>
        <name>GTP</name>
        <dbReference type="ChEBI" id="CHEBI:37565"/>
    </ligand>
</feature>